<keyword evidence="2" id="KW-1185">Reference proteome</keyword>
<dbReference type="STRING" id="297318.BK138_05245"/>
<reference evidence="1 2" key="1">
    <citation type="submission" date="2016-11" db="EMBL/GenBank/DDBJ databases">
        <title>Paenibacillus species isolates.</title>
        <authorList>
            <person name="Beno S.M."/>
        </authorList>
    </citation>
    <scope>NUCLEOTIDE SEQUENCE [LARGE SCALE GENOMIC DNA]</scope>
    <source>
        <strain evidence="1 2">FSL R5-0378</strain>
    </source>
</reference>
<dbReference type="RefSeq" id="WP_076166900.1">
    <property type="nucleotide sequence ID" value="NZ_MRTP01000001.1"/>
</dbReference>
<dbReference type="EMBL" id="MRTP01000001">
    <property type="protein sequence ID" value="OMF57980.1"/>
    <property type="molecule type" value="Genomic_DNA"/>
</dbReference>
<dbReference type="AlphaFoldDB" id="A0A1R1F1R6"/>
<sequence length="60" mass="7552">MFERYFTEMRKLSHEDELRYRYLIRGVKLLLEQRKSESSKGFHRWRRCRQSESIQPGTWD</sequence>
<organism evidence="1 2">
    <name type="scientific">Paenibacillus rhizosphaerae</name>
    <dbReference type="NCBI Taxonomy" id="297318"/>
    <lineage>
        <taxon>Bacteria</taxon>
        <taxon>Bacillati</taxon>
        <taxon>Bacillota</taxon>
        <taxon>Bacilli</taxon>
        <taxon>Bacillales</taxon>
        <taxon>Paenibacillaceae</taxon>
        <taxon>Paenibacillus</taxon>
    </lineage>
</organism>
<gene>
    <name evidence="1" type="ORF">BK138_05245</name>
</gene>
<name>A0A1R1F1R6_9BACL</name>
<comment type="caution">
    <text evidence="1">The sequence shown here is derived from an EMBL/GenBank/DDBJ whole genome shotgun (WGS) entry which is preliminary data.</text>
</comment>
<evidence type="ECO:0000313" key="1">
    <source>
        <dbReference type="EMBL" id="OMF57980.1"/>
    </source>
</evidence>
<proteinExistence type="predicted"/>
<protein>
    <submittedName>
        <fullName evidence="1">Uncharacterized protein</fullName>
    </submittedName>
</protein>
<dbReference type="Proteomes" id="UP000187172">
    <property type="component" value="Unassembled WGS sequence"/>
</dbReference>
<evidence type="ECO:0000313" key="2">
    <source>
        <dbReference type="Proteomes" id="UP000187172"/>
    </source>
</evidence>
<accession>A0A1R1F1R6</accession>